<sequence length="588" mass="64921">MSHSDSEKNTGVHPVSTDQRSTETESSTSWDKNDKEPFLTRFIDSFREYRLEDDGIDTSHMTEMEKSIYATSRHPLAKRLESRHLQMIAIGGSIGTGLFIGSGYALWQGGPAGQLISYCLVGFSLYCVMNALGELSVQFPVSGSFNAFFSRFIEPSWGFTLGLMYSLSWLISFPSELVACALTVLYWNRSVNPAVWVAIFYIFICAINMFSVIGYGEVEFVLSIIKVLAVVGFIILGICIAGGVGEQGYLGAKYWHDPGAFNHGFKGVCSCFISAAFSFGGIELVALAASETANPRKSLPKATKQVFWRITIFYLVTSVVIGCLVPYNDDRLISGTSSVDITASPFVIAISSAGIKVLPDIMNAVILFAVVSVGNSAVYGCSRSLASLAVQGLLPRIVGYIDRKGRPLIAILIASLFGLLGFLVAAQDEEVVFTWLFSICSLGAFFTWASICLVHIRFRMALSFQGRSTDELIYPSPTGLWGSWAGMIVLLLIIVGEVWVSIWPIWTTGPSNITFWKQCLSMVLIIVTWALFKTIKGTWGLMWIKLEDIDLDTGKRELDLEIAKQELAEDRALLKLKPIWFNIYNFFC</sequence>
<feature type="domain" description="Amino acid permease/ SLC12A" evidence="10">
    <location>
        <begin position="84"/>
        <end position="540"/>
    </location>
</feature>
<comment type="subcellular location">
    <subcellularLocation>
        <location evidence="1">Membrane</location>
        <topology evidence="1">Multi-pass membrane protein</topology>
    </subcellularLocation>
</comment>
<dbReference type="InterPro" id="IPR004840">
    <property type="entry name" value="Amino_acid_permease_CS"/>
</dbReference>
<dbReference type="PANTHER" id="PTHR43341">
    <property type="entry name" value="AMINO ACID PERMEASE"/>
    <property type="match status" value="1"/>
</dbReference>
<evidence type="ECO:0000313" key="12">
    <source>
        <dbReference type="Proteomes" id="UP000268321"/>
    </source>
</evidence>
<feature type="region of interest" description="Disordered" evidence="8">
    <location>
        <begin position="1"/>
        <end position="33"/>
    </location>
</feature>
<dbReference type="Proteomes" id="UP000268321">
    <property type="component" value="Unassembled WGS sequence"/>
</dbReference>
<keyword evidence="5" id="KW-0029">Amino-acid transport</keyword>
<feature type="transmembrane region" description="Helical" evidence="9">
    <location>
        <begin position="158"/>
        <end position="187"/>
    </location>
</feature>
<dbReference type="InterPro" id="IPR050524">
    <property type="entry name" value="APC_YAT"/>
</dbReference>
<keyword evidence="12" id="KW-1185">Reference proteome</keyword>
<feature type="transmembrane region" description="Helical" evidence="9">
    <location>
        <begin position="361"/>
        <end position="386"/>
    </location>
</feature>
<evidence type="ECO:0000256" key="2">
    <source>
        <dbReference type="ARBA" id="ARBA00006983"/>
    </source>
</evidence>
<feature type="compositionally biased region" description="Polar residues" evidence="8">
    <location>
        <begin position="16"/>
        <end position="30"/>
    </location>
</feature>
<dbReference type="Pfam" id="PF00324">
    <property type="entry name" value="AA_permease"/>
    <property type="match status" value="1"/>
</dbReference>
<evidence type="ECO:0000313" key="11">
    <source>
        <dbReference type="EMBL" id="RKP31964.1"/>
    </source>
</evidence>
<dbReference type="PANTHER" id="PTHR43341:SF10">
    <property type="entry name" value="S-ADENOSYLMETHIONINE PERMEASE SAM3-RELATED"/>
    <property type="match status" value="1"/>
</dbReference>
<evidence type="ECO:0000256" key="3">
    <source>
        <dbReference type="ARBA" id="ARBA00022448"/>
    </source>
</evidence>
<evidence type="ECO:0000256" key="7">
    <source>
        <dbReference type="ARBA" id="ARBA00023136"/>
    </source>
</evidence>
<feature type="transmembrane region" description="Helical" evidence="9">
    <location>
        <begin position="264"/>
        <end position="286"/>
    </location>
</feature>
<dbReference type="InterPro" id="IPR004841">
    <property type="entry name" value="AA-permease/SLC12A_dom"/>
</dbReference>
<evidence type="ECO:0000259" key="10">
    <source>
        <dbReference type="Pfam" id="PF00324"/>
    </source>
</evidence>
<evidence type="ECO:0000256" key="1">
    <source>
        <dbReference type="ARBA" id="ARBA00004141"/>
    </source>
</evidence>
<gene>
    <name evidence="11" type="ORF">METBISCDRAFT_21873</name>
</gene>
<protein>
    <submittedName>
        <fullName evidence="11">Amino acid permease</fullName>
    </submittedName>
</protein>
<feature type="compositionally biased region" description="Basic and acidic residues" evidence="8">
    <location>
        <begin position="1"/>
        <end position="10"/>
    </location>
</feature>
<feature type="transmembrane region" description="Helical" evidence="9">
    <location>
        <begin position="479"/>
        <end position="503"/>
    </location>
</feature>
<dbReference type="GO" id="GO:0016020">
    <property type="term" value="C:membrane"/>
    <property type="evidence" value="ECO:0007669"/>
    <property type="project" value="UniProtKB-SubCell"/>
</dbReference>
<dbReference type="InterPro" id="IPR004762">
    <property type="entry name" value="Amino_acid_permease_fungi"/>
</dbReference>
<dbReference type="AlphaFoldDB" id="A0A4P9ZFY6"/>
<feature type="transmembrane region" description="Helical" evidence="9">
    <location>
        <begin position="88"/>
        <end position="109"/>
    </location>
</feature>
<evidence type="ECO:0000256" key="8">
    <source>
        <dbReference type="SAM" id="MobiDB-lite"/>
    </source>
</evidence>
<feature type="transmembrane region" description="Helical" evidence="9">
    <location>
        <begin position="220"/>
        <end position="244"/>
    </location>
</feature>
<dbReference type="OrthoDB" id="3900342at2759"/>
<feature type="transmembrane region" description="Helical" evidence="9">
    <location>
        <begin position="193"/>
        <end position="213"/>
    </location>
</feature>
<keyword evidence="3" id="KW-0813">Transport</keyword>
<dbReference type="NCBIfam" id="TIGR00913">
    <property type="entry name" value="2A0310"/>
    <property type="match status" value="1"/>
</dbReference>
<proteinExistence type="inferred from homology"/>
<reference evidence="12" key="1">
    <citation type="journal article" date="2018" name="Nat. Microbiol.">
        <title>Leveraging single-cell genomics to expand the fungal tree of life.</title>
        <authorList>
            <person name="Ahrendt S.R."/>
            <person name="Quandt C.A."/>
            <person name="Ciobanu D."/>
            <person name="Clum A."/>
            <person name="Salamov A."/>
            <person name="Andreopoulos B."/>
            <person name="Cheng J.F."/>
            <person name="Woyke T."/>
            <person name="Pelin A."/>
            <person name="Henrissat B."/>
            <person name="Reynolds N.K."/>
            <person name="Benny G.L."/>
            <person name="Smith M.E."/>
            <person name="James T.Y."/>
            <person name="Grigoriev I.V."/>
        </authorList>
    </citation>
    <scope>NUCLEOTIDE SEQUENCE [LARGE SCALE GENOMIC DNA]</scope>
    <source>
        <strain evidence="12">Baker2002</strain>
    </source>
</reference>
<accession>A0A4P9ZFY6</accession>
<dbReference type="FunFam" id="1.20.1740.10:FF:000017">
    <property type="entry name" value="Amino acid permease"/>
    <property type="match status" value="1"/>
</dbReference>
<feature type="transmembrane region" description="Helical" evidence="9">
    <location>
        <begin position="115"/>
        <end position="137"/>
    </location>
</feature>
<keyword evidence="6 9" id="KW-1133">Transmembrane helix</keyword>
<evidence type="ECO:0000256" key="6">
    <source>
        <dbReference type="ARBA" id="ARBA00022989"/>
    </source>
</evidence>
<dbReference type="PIRSF" id="PIRSF006060">
    <property type="entry name" value="AA_transporter"/>
    <property type="match status" value="1"/>
</dbReference>
<evidence type="ECO:0000256" key="5">
    <source>
        <dbReference type="ARBA" id="ARBA00022970"/>
    </source>
</evidence>
<organism evidence="11 12">
    <name type="scientific">Metschnikowia bicuspidata</name>
    <dbReference type="NCBI Taxonomy" id="27322"/>
    <lineage>
        <taxon>Eukaryota</taxon>
        <taxon>Fungi</taxon>
        <taxon>Dikarya</taxon>
        <taxon>Ascomycota</taxon>
        <taxon>Saccharomycotina</taxon>
        <taxon>Pichiomycetes</taxon>
        <taxon>Metschnikowiaceae</taxon>
        <taxon>Metschnikowia</taxon>
    </lineage>
</organism>
<evidence type="ECO:0000256" key="9">
    <source>
        <dbReference type="SAM" id="Phobius"/>
    </source>
</evidence>
<feature type="transmembrane region" description="Helical" evidence="9">
    <location>
        <begin position="432"/>
        <end position="458"/>
    </location>
</feature>
<feature type="transmembrane region" description="Helical" evidence="9">
    <location>
        <begin position="306"/>
        <end position="327"/>
    </location>
</feature>
<name>A0A4P9ZFY6_9ASCO</name>
<feature type="transmembrane region" description="Helical" evidence="9">
    <location>
        <begin position="515"/>
        <end position="532"/>
    </location>
</feature>
<dbReference type="PROSITE" id="PS00218">
    <property type="entry name" value="AMINO_ACID_PERMEASE_1"/>
    <property type="match status" value="1"/>
</dbReference>
<keyword evidence="4 9" id="KW-0812">Transmembrane</keyword>
<feature type="transmembrane region" description="Helical" evidence="9">
    <location>
        <begin position="407"/>
        <end position="426"/>
    </location>
</feature>
<dbReference type="Gene3D" id="1.20.1740.10">
    <property type="entry name" value="Amino acid/polyamine transporter I"/>
    <property type="match status" value="1"/>
</dbReference>
<dbReference type="GO" id="GO:0015171">
    <property type="term" value="F:amino acid transmembrane transporter activity"/>
    <property type="evidence" value="ECO:0007669"/>
    <property type="project" value="TreeGrafter"/>
</dbReference>
<comment type="similarity">
    <text evidence="2">Belongs to the amino acid-polyamine-organocation (APC) superfamily. YAT (TC 2.A.3.10) family.</text>
</comment>
<dbReference type="EMBL" id="ML004435">
    <property type="protein sequence ID" value="RKP31964.1"/>
    <property type="molecule type" value="Genomic_DNA"/>
</dbReference>
<keyword evidence="7 9" id="KW-0472">Membrane</keyword>
<evidence type="ECO:0000256" key="4">
    <source>
        <dbReference type="ARBA" id="ARBA00022692"/>
    </source>
</evidence>